<organism evidence="1 2">
    <name type="scientific">Auriscalpium vulgare</name>
    <dbReference type="NCBI Taxonomy" id="40419"/>
    <lineage>
        <taxon>Eukaryota</taxon>
        <taxon>Fungi</taxon>
        <taxon>Dikarya</taxon>
        <taxon>Basidiomycota</taxon>
        <taxon>Agaricomycotina</taxon>
        <taxon>Agaricomycetes</taxon>
        <taxon>Russulales</taxon>
        <taxon>Auriscalpiaceae</taxon>
        <taxon>Auriscalpium</taxon>
    </lineage>
</organism>
<keyword evidence="2" id="KW-1185">Reference proteome</keyword>
<reference evidence="1" key="1">
    <citation type="submission" date="2021-02" db="EMBL/GenBank/DDBJ databases">
        <authorList>
            <consortium name="DOE Joint Genome Institute"/>
            <person name="Ahrendt S."/>
            <person name="Looney B.P."/>
            <person name="Miyauchi S."/>
            <person name="Morin E."/>
            <person name="Drula E."/>
            <person name="Courty P.E."/>
            <person name="Chicoki N."/>
            <person name="Fauchery L."/>
            <person name="Kohler A."/>
            <person name="Kuo A."/>
            <person name="Labutti K."/>
            <person name="Pangilinan J."/>
            <person name="Lipzen A."/>
            <person name="Riley R."/>
            <person name="Andreopoulos W."/>
            <person name="He G."/>
            <person name="Johnson J."/>
            <person name="Barry K.W."/>
            <person name="Grigoriev I.V."/>
            <person name="Nagy L."/>
            <person name="Hibbett D."/>
            <person name="Henrissat B."/>
            <person name="Matheny P.B."/>
            <person name="Labbe J."/>
            <person name="Martin F."/>
        </authorList>
    </citation>
    <scope>NUCLEOTIDE SEQUENCE</scope>
    <source>
        <strain evidence="1">FP105234-sp</strain>
    </source>
</reference>
<accession>A0ACB8SAG8</accession>
<reference evidence="1" key="2">
    <citation type="journal article" date="2022" name="New Phytol.">
        <title>Evolutionary transition to the ectomycorrhizal habit in the genomes of a hyperdiverse lineage of mushroom-forming fungi.</title>
        <authorList>
            <person name="Looney B."/>
            <person name="Miyauchi S."/>
            <person name="Morin E."/>
            <person name="Drula E."/>
            <person name="Courty P.E."/>
            <person name="Kohler A."/>
            <person name="Kuo A."/>
            <person name="LaButti K."/>
            <person name="Pangilinan J."/>
            <person name="Lipzen A."/>
            <person name="Riley R."/>
            <person name="Andreopoulos W."/>
            <person name="He G."/>
            <person name="Johnson J."/>
            <person name="Nolan M."/>
            <person name="Tritt A."/>
            <person name="Barry K.W."/>
            <person name="Grigoriev I.V."/>
            <person name="Nagy L.G."/>
            <person name="Hibbett D."/>
            <person name="Henrissat B."/>
            <person name="Matheny P.B."/>
            <person name="Labbe J."/>
            <person name="Martin F.M."/>
        </authorList>
    </citation>
    <scope>NUCLEOTIDE SEQUENCE</scope>
    <source>
        <strain evidence="1">FP105234-sp</strain>
    </source>
</reference>
<evidence type="ECO:0000313" key="2">
    <source>
        <dbReference type="Proteomes" id="UP000814033"/>
    </source>
</evidence>
<evidence type="ECO:0000313" key="1">
    <source>
        <dbReference type="EMBL" id="KAI0052885.1"/>
    </source>
</evidence>
<protein>
    <submittedName>
        <fullName evidence="1">Uncharacterized protein</fullName>
    </submittedName>
</protein>
<proteinExistence type="predicted"/>
<dbReference type="EMBL" id="MU275843">
    <property type="protein sequence ID" value="KAI0052885.1"/>
    <property type="molecule type" value="Genomic_DNA"/>
</dbReference>
<sequence length="684" mass="75312">MSALPVPPPQHPSRRSTSHSSPEASPSKSPAVTPASTPQSPAATFATTPATLQLPLRTPASSPAVSFQSPSPAVSNAPLRSPPAPSTESSLPSPLLSAPPPRASGHIVSSQPELSPPPKRLDDPDEGLTEAQLRQLYEDEEIERFFHLFKAHVSEVKLPGAQSAKDPIVSEPTPFDSIVHDDIEGNDDDDPPAVLGPGSFGRSHNAASKISLSRQSNSLAEYIALEFLVPHLPPAQSPSPSFTLGRFKLAIQRLFIVFDEGYLPFLIHLKRLACWEDQNKSLRRCGVFWILWLFDLLLPAFFLYLVYLLLSRRLLPYPTLRELREHRQKVRHAQEFGNQLQARLLAPSSFGAGDIWKLTKLLPKLVKSSPKNSAGKDGKETTTLADGDVYADPDVLFPLEETKEERDLKRVGLRLLTELVDFHERLKSIFHWREPWSSNAATLLFLILFAVTMTVPAKYIAKFMYFSVGFIFWHIIPVVAALPSSELSRIPIPLHQVPTDTDVAMELISQRVAQGRPVLPRKRARSVGEDGDLKESARPESGWRGSGSDENTSVDWKKFGGMVSSSKTWASGKKAIPETHSGPGRRVETNTFPSNHTSGPGLITLTTKALYFTALASTSPKITIPVESVTGIKKSGLLKGLTISWCAKSDEGNEDRTEVFRWIGGRDEVFARLLGSNGRKWVKT</sequence>
<dbReference type="Proteomes" id="UP000814033">
    <property type="component" value="Unassembled WGS sequence"/>
</dbReference>
<name>A0ACB8SAG8_9AGAM</name>
<gene>
    <name evidence="1" type="ORF">FA95DRAFT_1586455</name>
</gene>
<comment type="caution">
    <text evidence="1">The sequence shown here is derived from an EMBL/GenBank/DDBJ whole genome shotgun (WGS) entry which is preliminary data.</text>
</comment>